<sequence>MIFNGINDQSVELRIINYQFPEITNCEYDSNWLLMSLKVESRDGNWEIVDSFLLVRELKTMIEWFEKLSHDVETDSSSLMFIEPNLEFKLIKKTKAEKHLKIIFNLAPQHENAYEHKEHFVYAVYNEKDLNLIVKQLKEEIEHYPQRAIS</sequence>
<accession>A0A2W7IYJ3</accession>
<proteinExistence type="predicted"/>
<dbReference type="AlphaFoldDB" id="A0A2W7IYJ3"/>
<comment type="caution">
    <text evidence="1">The sequence shown here is derived from an EMBL/GenBank/DDBJ whole genome shotgun (WGS) entry which is preliminary data.</text>
</comment>
<keyword evidence="2" id="KW-1185">Reference proteome</keyword>
<dbReference type="InterPro" id="IPR056510">
    <property type="entry name" value="WapI"/>
</dbReference>
<name>A0A2W7IYJ3_9FLAO</name>
<reference evidence="1 2" key="1">
    <citation type="submission" date="2018-06" db="EMBL/GenBank/DDBJ databases">
        <title>Genomic Encyclopedia of Archaeal and Bacterial Type Strains, Phase II (KMG-II): from individual species to whole genera.</title>
        <authorList>
            <person name="Goeker M."/>
        </authorList>
    </citation>
    <scope>NUCLEOTIDE SEQUENCE [LARGE SCALE GENOMIC DNA]</scope>
    <source>
        <strain evidence="1 2">DSM 15361</strain>
    </source>
</reference>
<evidence type="ECO:0000313" key="1">
    <source>
        <dbReference type="EMBL" id="PZW43743.1"/>
    </source>
</evidence>
<gene>
    <name evidence="1" type="ORF">LX95_00067</name>
</gene>
<evidence type="ECO:0000313" key="2">
    <source>
        <dbReference type="Proteomes" id="UP000249542"/>
    </source>
</evidence>
<dbReference type="EMBL" id="QKYV01000001">
    <property type="protein sequence ID" value="PZW43743.1"/>
    <property type="molecule type" value="Genomic_DNA"/>
</dbReference>
<dbReference type="Proteomes" id="UP000249542">
    <property type="component" value="Unassembled WGS sequence"/>
</dbReference>
<dbReference type="Pfam" id="PF24716">
    <property type="entry name" value="WapI"/>
    <property type="match status" value="1"/>
</dbReference>
<dbReference type="RefSeq" id="WP_111539438.1">
    <property type="nucleotide sequence ID" value="NZ_QKYV01000001.1"/>
</dbReference>
<protein>
    <submittedName>
        <fullName evidence="1">Uncharacterized protein</fullName>
    </submittedName>
</protein>
<organism evidence="1 2">
    <name type="scientific">Mesonia algae</name>
    <dbReference type="NCBI Taxonomy" id="213248"/>
    <lineage>
        <taxon>Bacteria</taxon>
        <taxon>Pseudomonadati</taxon>
        <taxon>Bacteroidota</taxon>
        <taxon>Flavobacteriia</taxon>
        <taxon>Flavobacteriales</taxon>
        <taxon>Flavobacteriaceae</taxon>
        <taxon>Mesonia</taxon>
    </lineage>
</organism>